<protein>
    <submittedName>
        <fullName evidence="3">Probable E3 ubiquitin ligase complex SCF subunit sconB</fullName>
    </submittedName>
</protein>
<feature type="region of interest" description="Disordered" evidence="1">
    <location>
        <begin position="285"/>
        <end position="305"/>
    </location>
</feature>
<dbReference type="PROSITE" id="PS50181">
    <property type="entry name" value="FBOX"/>
    <property type="match status" value="1"/>
</dbReference>
<feature type="region of interest" description="Disordered" evidence="1">
    <location>
        <begin position="196"/>
        <end position="263"/>
    </location>
</feature>
<dbReference type="EMBL" id="CASHTH010002263">
    <property type="protein sequence ID" value="CAI8027207.1"/>
    <property type="molecule type" value="Genomic_DNA"/>
</dbReference>
<evidence type="ECO:0000256" key="1">
    <source>
        <dbReference type="SAM" id="MobiDB-lite"/>
    </source>
</evidence>
<dbReference type="InterPro" id="IPR001810">
    <property type="entry name" value="F-box_dom"/>
</dbReference>
<dbReference type="InterPro" id="IPR036047">
    <property type="entry name" value="F-box-like_dom_sf"/>
</dbReference>
<gene>
    <name evidence="3" type="ORF">GBAR_LOCUS15573</name>
</gene>
<evidence type="ECO:0000313" key="3">
    <source>
        <dbReference type="EMBL" id="CAI8027207.1"/>
    </source>
</evidence>
<evidence type="ECO:0000313" key="4">
    <source>
        <dbReference type="Proteomes" id="UP001174909"/>
    </source>
</evidence>
<accession>A0AA35WUN3</accession>
<dbReference type="Pfam" id="PF12937">
    <property type="entry name" value="F-box-like"/>
    <property type="match status" value="1"/>
</dbReference>
<keyword evidence="4" id="KW-1185">Reference proteome</keyword>
<dbReference type="Proteomes" id="UP001174909">
    <property type="component" value="Unassembled WGS sequence"/>
</dbReference>
<dbReference type="Gene3D" id="1.20.1280.50">
    <property type="match status" value="1"/>
</dbReference>
<reference evidence="3" key="1">
    <citation type="submission" date="2023-03" db="EMBL/GenBank/DDBJ databases">
        <authorList>
            <person name="Steffen K."/>
            <person name="Cardenas P."/>
        </authorList>
    </citation>
    <scope>NUCLEOTIDE SEQUENCE</scope>
</reference>
<organism evidence="3 4">
    <name type="scientific">Geodia barretti</name>
    <name type="common">Barrett's horny sponge</name>
    <dbReference type="NCBI Taxonomy" id="519541"/>
    <lineage>
        <taxon>Eukaryota</taxon>
        <taxon>Metazoa</taxon>
        <taxon>Porifera</taxon>
        <taxon>Demospongiae</taxon>
        <taxon>Heteroscleromorpha</taxon>
        <taxon>Tetractinellida</taxon>
        <taxon>Astrophorina</taxon>
        <taxon>Geodiidae</taxon>
        <taxon>Geodia</taxon>
    </lineage>
</organism>
<feature type="compositionally biased region" description="Polar residues" evidence="1">
    <location>
        <begin position="248"/>
        <end position="261"/>
    </location>
</feature>
<proteinExistence type="predicted"/>
<dbReference type="AlphaFoldDB" id="A0AA35WUN3"/>
<dbReference type="SUPFAM" id="SSF81383">
    <property type="entry name" value="F-box domain"/>
    <property type="match status" value="1"/>
</dbReference>
<name>A0AA35WUN3_GEOBA</name>
<comment type="caution">
    <text evidence="3">The sequence shown here is derived from an EMBL/GenBank/DDBJ whole genome shotgun (WGS) entry which is preliminary data.</text>
</comment>
<sequence>MKICGVEEAEMNEGAVYAAYAYLAYVETNLGDFEDEQRPISPPPPPPLSKDRALCLPVPRPSTLVFSDSARPPQLYRSCKTPSFSRQQHENPTSREEACPYIRLDFLTHLPPEVSVYILRYLHPKFLCRVVQVSRRWRWLAQYSCLRTRRHRYVQRKREKYLQSKENVVSGHRQLTQTPQTLTRPLLLTETHRSSPLAPIQVSSSRQRHARQTRLNSPYGGRIIQDEDTPVQSYHNGRSLRRSARRQAMQSPVLNTPQSGSHHVRRVIDEDSSYIVRRCLFPHSPSLTQPTQLRRRSMTSPDDDSFTGFDANLSVKKSASRRRLKRL</sequence>
<feature type="domain" description="F-box" evidence="2">
    <location>
        <begin position="104"/>
        <end position="156"/>
    </location>
</feature>
<dbReference type="SMART" id="SM00256">
    <property type="entry name" value="FBOX"/>
    <property type="match status" value="1"/>
</dbReference>
<evidence type="ECO:0000259" key="2">
    <source>
        <dbReference type="PROSITE" id="PS50181"/>
    </source>
</evidence>